<evidence type="ECO:0000259" key="5">
    <source>
        <dbReference type="Pfam" id="PF00155"/>
    </source>
</evidence>
<protein>
    <recommendedName>
        <fullName evidence="3">Aminotransferase</fullName>
        <ecNumber evidence="3">2.6.1.-</ecNumber>
    </recommendedName>
</protein>
<evidence type="ECO:0000256" key="1">
    <source>
        <dbReference type="ARBA" id="ARBA00001933"/>
    </source>
</evidence>
<dbReference type="PANTHER" id="PTHR42885:SF1">
    <property type="entry name" value="THREONINE-PHOSPHATE DECARBOXYLASE"/>
    <property type="match status" value="1"/>
</dbReference>
<keyword evidence="7" id="KW-1185">Reference proteome</keyword>
<dbReference type="Pfam" id="PF00155">
    <property type="entry name" value="Aminotran_1_2"/>
    <property type="match status" value="1"/>
</dbReference>
<evidence type="ECO:0000313" key="7">
    <source>
        <dbReference type="Proteomes" id="UP001157126"/>
    </source>
</evidence>
<comment type="caution">
    <text evidence="6">The sequence shown here is derived from an EMBL/GenBank/DDBJ whole genome shotgun (WGS) entry which is preliminary data.</text>
</comment>
<dbReference type="CDD" id="cd00609">
    <property type="entry name" value="AAT_like"/>
    <property type="match status" value="1"/>
</dbReference>
<feature type="domain" description="Aminotransferase class I/classII large" evidence="5">
    <location>
        <begin position="25"/>
        <end position="287"/>
    </location>
</feature>
<dbReference type="Gene3D" id="3.40.640.10">
    <property type="entry name" value="Type I PLP-dependent aspartate aminotransferase-like (Major domain)"/>
    <property type="match status" value="1"/>
</dbReference>
<comment type="similarity">
    <text evidence="3">Belongs to the class-I pyridoxal-phosphate-dependent aminotransferase family.</text>
</comment>
<keyword evidence="3" id="KW-0032">Aminotransferase</keyword>
<keyword evidence="2" id="KW-0663">Pyridoxal phosphate</keyword>
<feature type="compositionally biased region" description="Polar residues" evidence="4">
    <location>
        <begin position="340"/>
        <end position="352"/>
    </location>
</feature>
<dbReference type="InterPro" id="IPR004839">
    <property type="entry name" value="Aminotransferase_I/II_large"/>
</dbReference>
<evidence type="ECO:0000256" key="2">
    <source>
        <dbReference type="ARBA" id="ARBA00022898"/>
    </source>
</evidence>
<dbReference type="SUPFAM" id="SSF53383">
    <property type="entry name" value="PLP-dependent transferases"/>
    <property type="match status" value="1"/>
</dbReference>
<keyword evidence="3" id="KW-0808">Transferase</keyword>
<dbReference type="RefSeq" id="WP_284303652.1">
    <property type="nucleotide sequence ID" value="NZ_BSUO01000001.1"/>
</dbReference>
<evidence type="ECO:0000256" key="3">
    <source>
        <dbReference type="RuleBase" id="RU000481"/>
    </source>
</evidence>
<dbReference type="InterPro" id="IPR004838">
    <property type="entry name" value="NHTrfase_class1_PyrdxlP-BS"/>
</dbReference>
<name>A0ABQ6IQW2_9MICO</name>
<reference evidence="7" key="1">
    <citation type="journal article" date="2019" name="Int. J. Syst. Evol. Microbiol.">
        <title>The Global Catalogue of Microorganisms (GCM) 10K type strain sequencing project: providing services to taxonomists for standard genome sequencing and annotation.</title>
        <authorList>
            <consortium name="The Broad Institute Genomics Platform"/>
            <consortium name="The Broad Institute Genome Sequencing Center for Infectious Disease"/>
            <person name="Wu L."/>
            <person name="Ma J."/>
        </authorList>
    </citation>
    <scope>NUCLEOTIDE SEQUENCE [LARGE SCALE GENOMIC DNA]</scope>
    <source>
        <strain evidence="7">NBRC 113072</strain>
    </source>
</reference>
<dbReference type="PANTHER" id="PTHR42885">
    <property type="entry name" value="HISTIDINOL-PHOSPHATE AMINOTRANSFERASE-RELATED"/>
    <property type="match status" value="1"/>
</dbReference>
<dbReference type="EC" id="2.6.1.-" evidence="3"/>
<dbReference type="EMBL" id="BSUO01000001">
    <property type="protein sequence ID" value="GMA39844.1"/>
    <property type="molecule type" value="Genomic_DNA"/>
</dbReference>
<evidence type="ECO:0000256" key="4">
    <source>
        <dbReference type="SAM" id="MobiDB-lite"/>
    </source>
</evidence>
<evidence type="ECO:0000313" key="6">
    <source>
        <dbReference type="EMBL" id="GMA39844.1"/>
    </source>
</evidence>
<feature type="region of interest" description="Disordered" evidence="4">
    <location>
        <begin position="286"/>
        <end position="370"/>
    </location>
</feature>
<dbReference type="InterPro" id="IPR015421">
    <property type="entry name" value="PyrdxlP-dep_Trfase_major"/>
</dbReference>
<dbReference type="Proteomes" id="UP001157126">
    <property type="component" value="Unassembled WGS sequence"/>
</dbReference>
<dbReference type="PROSITE" id="PS00105">
    <property type="entry name" value="AA_TRANSFER_CLASS_1"/>
    <property type="match status" value="1"/>
</dbReference>
<gene>
    <name evidence="6" type="ORF">GCM10025883_18890</name>
</gene>
<accession>A0ABQ6IQW2</accession>
<proteinExistence type="inferred from homology"/>
<comment type="cofactor">
    <cofactor evidence="1 3">
        <name>pyridoxal 5'-phosphate</name>
        <dbReference type="ChEBI" id="CHEBI:597326"/>
    </cofactor>
</comment>
<organism evidence="6 7">
    <name type="scientific">Mobilicoccus caccae</name>
    <dbReference type="NCBI Taxonomy" id="1859295"/>
    <lineage>
        <taxon>Bacteria</taxon>
        <taxon>Bacillati</taxon>
        <taxon>Actinomycetota</taxon>
        <taxon>Actinomycetes</taxon>
        <taxon>Micrococcales</taxon>
        <taxon>Dermatophilaceae</taxon>
        <taxon>Mobilicoccus</taxon>
    </lineage>
</organism>
<dbReference type="InterPro" id="IPR015422">
    <property type="entry name" value="PyrdxlP-dep_Trfase_small"/>
</dbReference>
<sequence length="370" mass="38996">MTTDPGSLDPRLLEHHGDVEARGMLDFAVNVSVPAPPEFVRAAITAALGDLSAYPDPSAATAHLAGHLGVPGDRILLTNGAAEAFHLLARARAWRRPVVVHPQFTEPDTALRAAGLDPGWHVLRAPRFVLDAAEFDAAHPGADLVVLGNPTNPTSVLHPAADLLRLRRPGRVLVVDEAFLDVVPREQDTLLRHAGAGEGVVVVRSLTKTFGLAGLRAGFLVGDPDVIEACARVQPHWSVNHLASTAVEAVATAEGVAHVADVSRRIAQNRPRLVDGLTGLGFAVVGPRPVPSSWPPTRGRRNCDSACASRESRSGARTPFPGSDPPGCGSRSATPARPTICSTPSPRSCARSSTRERSTYDDPTHGSPRA</sequence>
<feature type="compositionally biased region" description="Basic and acidic residues" evidence="4">
    <location>
        <begin position="353"/>
        <end position="364"/>
    </location>
</feature>
<dbReference type="Gene3D" id="3.90.1150.10">
    <property type="entry name" value="Aspartate Aminotransferase, domain 1"/>
    <property type="match status" value="1"/>
</dbReference>
<dbReference type="InterPro" id="IPR015424">
    <property type="entry name" value="PyrdxlP-dep_Trfase"/>
</dbReference>